<dbReference type="InterPro" id="IPR045272">
    <property type="entry name" value="ANXUR1/2-like"/>
</dbReference>
<dbReference type="SMART" id="SM00220">
    <property type="entry name" value="S_TKc"/>
    <property type="match status" value="1"/>
</dbReference>
<keyword evidence="3 6" id="KW-0547">Nucleotide-binding</keyword>
<proteinExistence type="inferred from homology"/>
<dbReference type="InterPro" id="IPR001245">
    <property type="entry name" value="Ser-Thr/Tyr_kinase_cat_dom"/>
</dbReference>
<keyword evidence="8" id="KW-0472">Membrane</keyword>
<evidence type="ECO:0000313" key="10">
    <source>
        <dbReference type="EMBL" id="KAG6406746.1"/>
    </source>
</evidence>
<dbReference type="SUPFAM" id="SSF56112">
    <property type="entry name" value="Protein kinase-like (PK-like)"/>
    <property type="match status" value="1"/>
</dbReference>
<comment type="caution">
    <text evidence="10">The sequence shown here is derived from an EMBL/GenBank/DDBJ whole genome shotgun (WGS) entry which is preliminary data.</text>
</comment>
<keyword evidence="11" id="KW-1185">Reference proteome</keyword>
<dbReference type="AlphaFoldDB" id="A0A8X8X4C6"/>
<feature type="binding site" evidence="6">
    <location>
        <position position="81"/>
    </location>
    <ligand>
        <name>ATP</name>
        <dbReference type="ChEBI" id="CHEBI:30616"/>
    </ligand>
</feature>
<evidence type="ECO:0000256" key="2">
    <source>
        <dbReference type="ARBA" id="ARBA00022679"/>
    </source>
</evidence>
<dbReference type="Gene3D" id="1.10.510.10">
    <property type="entry name" value="Transferase(Phosphotransferase) domain 1"/>
    <property type="match status" value="1"/>
</dbReference>
<dbReference type="PROSITE" id="PS00107">
    <property type="entry name" value="PROTEIN_KINASE_ATP"/>
    <property type="match status" value="1"/>
</dbReference>
<dbReference type="EMBL" id="PNBA02000012">
    <property type="protein sequence ID" value="KAG6406746.1"/>
    <property type="molecule type" value="Genomic_DNA"/>
</dbReference>
<keyword evidence="5 6" id="KW-0067">ATP-binding</keyword>
<comment type="similarity">
    <text evidence="7">Belongs to the protein kinase superfamily.</text>
</comment>
<keyword evidence="8" id="KW-0812">Transmembrane</keyword>
<keyword evidence="8" id="KW-1133">Transmembrane helix</keyword>
<evidence type="ECO:0000256" key="6">
    <source>
        <dbReference type="PROSITE-ProRule" id="PRU10141"/>
    </source>
</evidence>
<evidence type="ECO:0000256" key="8">
    <source>
        <dbReference type="SAM" id="Phobius"/>
    </source>
</evidence>
<dbReference type="GO" id="GO:0009506">
    <property type="term" value="C:plasmodesma"/>
    <property type="evidence" value="ECO:0007669"/>
    <property type="project" value="TreeGrafter"/>
</dbReference>
<organism evidence="10">
    <name type="scientific">Salvia splendens</name>
    <name type="common">Scarlet sage</name>
    <dbReference type="NCBI Taxonomy" id="180675"/>
    <lineage>
        <taxon>Eukaryota</taxon>
        <taxon>Viridiplantae</taxon>
        <taxon>Streptophyta</taxon>
        <taxon>Embryophyta</taxon>
        <taxon>Tracheophyta</taxon>
        <taxon>Spermatophyta</taxon>
        <taxon>Magnoliopsida</taxon>
        <taxon>eudicotyledons</taxon>
        <taxon>Gunneridae</taxon>
        <taxon>Pentapetalae</taxon>
        <taxon>asterids</taxon>
        <taxon>lamiids</taxon>
        <taxon>Lamiales</taxon>
        <taxon>Lamiaceae</taxon>
        <taxon>Nepetoideae</taxon>
        <taxon>Mentheae</taxon>
        <taxon>Salviinae</taxon>
        <taxon>Salvia</taxon>
        <taxon>Salvia subgen. Calosphace</taxon>
        <taxon>core Calosphace</taxon>
    </lineage>
</organism>
<dbReference type="PROSITE" id="PS50011">
    <property type="entry name" value="PROTEIN_KINASE_DOM"/>
    <property type="match status" value="1"/>
</dbReference>
<dbReference type="Gene3D" id="3.30.200.20">
    <property type="entry name" value="Phosphorylase Kinase, domain 1"/>
    <property type="match status" value="1"/>
</dbReference>
<dbReference type="InterPro" id="IPR011009">
    <property type="entry name" value="Kinase-like_dom_sf"/>
</dbReference>
<name>A0A8X8X4C6_SALSN</name>
<keyword evidence="2" id="KW-0808">Transferase</keyword>
<evidence type="ECO:0000256" key="1">
    <source>
        <dbReference type="ARBA" id="ARBA00022527"/>
    </source>
</evidence>
<dbReference type="PROSITE" id="PS00108">
    <property type="entry name" value="PROTEIN_KINASE_ST"/>
    <property type="match status" value="1"/>
</dbReference>
<dbReference type="InterPro" id="IPR000719">
    <property type="entry name" value="Prot_kinase_dom"/>
</dbReference>
<gene>
    <name evidence="10" type="ORF">SASPL_134355</name>
</gene>
<evidence type="ECO:0000259" key="9">
    <source>
        <dbReference type="PROSITE" id="PS50011"/>
    </source>
</evidence>
<sequence>MAREEAEQGGWGAGSVVALLVVAMLLLLLPLGMAPGPVQPPSFSLLFITRNFGDSFIIGRGGFGNVYKGLIDNAATTVAIKRLNSTSNQGAHELLTEIDMLFKLRHLHLVSLIGYCDDNGEMILVHDYMAHGTLHDHICNSINSPLMWKQCLQICLGAAKGLDYLHTGTKHAIIHRDVKSTNILLDGKWVAKISDFGLSLQYPAQEVEKDGNAAFLLISVCSQCEIELEISLYLPLDLKLRNCIPCSTIALQ</sequence>
<reference evidence="10" key="2">
    <citation type="submission" date="2020-08" db="EMBL/GenBank/DDBJ databases">
        <title>Plant Genome Project.</title>
        <authorList>
            <person name="Zhang R.-G."/>
        </authorList>
    </citation>
    <scope>NUCLEOTIDE SEQUENCE</scope>
    <source>
        <strain evidence="10">Huo1</strain>
        <tissue evidence="10">Leaf</tissue>
    </source>
</reference>
<dbReference type="PANTHER" id="PTHR27003:SF460">
    <property type="entry name" value="RECEPTOR-LIKE PROTEIN KINASE FERONIA"/>
    <property type="match status" value="1"/>
</dbReference>
<feature type="transmembrane region" description="Helical" evidence="8">
    <location>
        <begin position="12"/>
        <end position="33"/>
    </location>
</feature>
<feature type="domain" description="Protein kinase" evidence="9">
    <location>
        <begin position="52"/>
        <end position="252"/>
    </location>
</feature>
<protein>
    <recommendedName>
        <fullName evidence="9">Protein kinase domain-containing protein</fullName>
    </recommendedName>
</protein>
<reference evidence="10" key="1">
    <citation type="submission" date="2018-01" db="EMBL/GenBank/DDBJ databases">
        <authorList>
            <person name="Mao J.F."/>
        </authorList>
    </citation>
    <scope>NUCLEOTIDE SEQUENCE</scope>
    <source>
        <strain evidence="10">Huo1</strain>
        <tissue evidence="10">Leaf</tissue>
    </source>
</reference>
<accession>A0A8X8X4C6</accession>
<dbReference type="GO" id="GO:0004674">
    <property type="term" value="F:protein serine/threonine kinase activity"/>
    <property type="evidence" value="ECO:0007669"/>
    <property type="project" value="UniProtKB-KW"/>
</dbReference>
<evidence type="ECO:0000256" key="4">
    <source>
        <dbReference type="ARBA" id="ARBA00022777"/>
    </source>
</evidence>
<dbReference type="InterPro" id="IPR017441">
    <property type="entry name" value="Protein_kinase_ATP_BS"/>
</dbReference>
<dbReference type="InterPro" id="IPR008271">
    <property type="entry name" value="Ser/Thr_kinase_AS"/>
</dbReference>
<dbReference type="FunFam" id="3.30.200.20:FF:000039">
    <property type="entry name" value="receptor-like protein kinase FERONIA"/>
    <property type="match status" value="1"/>
</dbReference>
<dbReference type="GO" id="GO:0005524">
    <property type="term" value="F:ATP binding"/>
    <property type="evidence" value="ECO:0007669"/>
    <property type="project" value="UniProtKB-UniRule"/>
</dbReference>
<dbReference type="PANTHER" id="PTHR27003">
    <property type="entry name" value="OS07G0166700 PROTEIN"/>
    <property type="match status" value="1"/>
</dbReference>
<dbReference type="GO" id="GO:0005886">
    <property type="term" value="C:plasma membrane"/>
    <property type="evidence" value="ECO:0007669"/>
    <property type="project" value="TreeGrafter"/>
</dbReference>
<evidence type="ECO:0000313" key="11">
    <source>
        <dbReference type="Proteomes" id="UP000298416"/>
    </source>
</evidence>
<dbReference type="Pfam" id="PF07714">
    <property type="entry name" value="PK_Tyr_Ser-Thr"/>
    <property type="match status" value="1"/>
</dbReference>
<keyword evidence="4" id="KW-0418">Kinase</keyword>
<evidence type="ECO:0000256" key="7">
    <source>
        <dbReference type="RuleBase" id="RU000304"/>
    </source>
</evidence>
<evidence type="ECO:0000256" key="3">
    <source>
        <dbReference type="ARBA" id="ARBA00022741"/>
    </source>
</evidence>
<keyword evidence="1 7" id="KW-0723">Serine/threonine-protein kinase</keyword>
<dbReference type="Proteomes" id="UP000298416">
    <property type="component" value="Unassembled WGS sequence"/>
</dbReference>
<dbReference type="GO" id="GO:0004714">
    <property type="term" value="F:transmembrane receptor protein tyrosine kinase activity"/>
    <property type="evidence" value="ECO:0007669"/>
    <property type="project" value="InterPro"/>
</dbReference>
<evidence type="ECO:0000256" key="5">
    <source>
        <dbReference type="ARBA" id="ARBA00022840"/>
    </source>
</evidence>